<proteinExistence type="predicted"/>
<dbReference type="PRINTS" id="PR00453">
    <property type="entry name" value="VWFADOMAIN"/>
</dbReference>
<dbReference type="Proteomes" id="UP000030665">
    <property type="component" value="Unassembled WGS sequence"/>
</dbReference>
<feature type="domain" description="VWFA" evidence="1">
    <location>
        <begin position="208"/>
        <end position="379"/>
    </location>
</feature>
<dbReference type="InterPro" id="IPR002035">
    <property type="entry name" value="VWF_A"/>
</dbReference>
<organism evidence="2 3">
    <name type="scientific">Trichuris trichiura</name>
    <name type="common">Whipworm</name>
    <name type="synonym">Trichocephalus trichiurus</name>
    <dbReference type="NCBI Taxonomy" id="36087"/>
    <lineage>
        <taxon>Eukaryota</taxon>
        <taxon>Metazoa</taxon>
        <taxon>Ecdysozoa</taxon>
        <taxon>Nematoda</taxon>
        <taxon>Enoplea</taxon>
        <taxon>Dorylaimia</taxon>
        <taxon>Trichinellida</taxon>
        <taxon>Trichuridae</taxon>
        <taxon>Trichuris</taxon>
    </lineage>
</organism>
<protein>
    <submittedName>
        <fullName evidence="2">VWA domain containing protein</fullName>
    </submittedName>
</protein>
<dbReference type="SMART" id="SM00327">
    <property type="entry name" value="VWA"/>
    <property type="match status" value="2"/>
</dbReference>
<keyword evidence="3" id="KW-1185">Reference proteome</keyword>
<evidence type="ECO:0000313" key="3">
    <source>
        <dbReference type="Proteomes" id="UP000030665"/>
    </source>
</evidence>
<reference evidence="2" key="2">
    <citation type="submission" date="2014-03" db="EMBL/GenBank/DDBJ databases">
        <title>The whipworm genome and dual-species transcriptomics of an intimate host-pathogen interaction.</title>
        <authorList>
            <person name="Foth B.J."/>
            <person name="Tsai I.J."/>
            <person name="Reid A.J."/>
            <person name="Bancroft A.J."/>
            <person name="Nichol S."/>
            <person name="Tracey A."/>
            <person name="Holroyd N."/>
            <person name="Cotton J.A."/>
            <person name="Stanley E.J."/>
            <person name="Zarowiecki M."/>
            <person name="Liu J.Z."/>
            <person name="Huckvale T."/>
            <person name="Cooper P.J."/>
            <person name="Grencis R.K."/>
            <person name="Berriman M."/>
        </authorList>
    </citation>
    <scope>NUCLEOTIDE SEQUENCE [LARGE SCALE GENOMIC DNA]</scope>
</reference>
<dbReference type="AlphaFoldDB" id="A0A077ZD14"/>
<dbReference type="STRING" id="36087.A0A077ZD14"/>
<reference evidence="2" key="1">
    <citation type="submission" date="2014-01" db="EMBL/GenBank/DDBJ databases">
        <authorList>
            <person name="Aslett M."/>
        </authorList>
    </citation>
    <scope>NUCLEOTIDE SEQUENCE</scope>
</reference>
<name>A0A077ZD14_TRITR</name>
<dbReference type="OrthoDB" id="6132182at2759"/>
<dbReference type="CDD" id="cd00198">
    <property type="entry name" value="vWFA"/>
    <property type="match status" value="1"/>
</dbReference>
<accession>A0A077ZD14</accession>
<dbReference type="SUPFAM" id="SSF53300">
    <property type="entry name" value="vWA-like"/>
    <property type="match status" value="2"/>
</dbReference>
<dbReference type="InterPro" id="IPR036465">
    <property type="entry name" value="vWFA_dom_sf"/>
</dbReference>
<dbReference type="Gene3D" id="3.40.50.410">
    <property type="entry name" value="von Willebrand factor, type A domain"/>
    <property type="match status" value="2"/>
</dbReference>
<dbReference type="PANTHER" id="PTHR24020">
    <property type="entry name" value="COLLAGEN ALPHA"/>
    <property type="match status" value="1"/>
</dbReference>
<dbReference type="Pfam" id="PF00092">
    <property type="entry name" value="VWA"/>
    <property type="match status" value="2"/>
</dbReference>
<feature type="domain" description="VWFA" evidence="1">
    <location>
        <begin position="19"/>
        <end position="189"/>
    </location>
</feature>
<dbReference type="InterPro" id="IPR050525">
    <property type="entry name" value="ECM_Assembly_Org"/>
</dbReference>
<evidence type="ECO:0000313" key="2">
    <source>
        <dbReference type="EMBL" id="CDW56500.1"/>
    </source>
</evidence>
<sequence>MLYFFKDIEESQCRESPVDLVMVMDSSGSVEHKFETYKETATRLVRMLPISVDGTHVALLQYSSKPHVKYSFSLDQSKAAVDKAVAELPYLGSTTLTAEAVSEGLEQYKLGGRPEAKKIFVLMTDGNSYNKWTDVLSAADKLHSIDAIVAVVAYGDSIYWPEIEVYAKGNSSAYTEKNVEQLYGLLMDLTGKNCADPPIPEKCSKPVDVVLVVDSSESVLDSFPLYKQSALKMTRALLAQYDSVMFSIIQYSKNATVLLPLGVQYSNQQAETVLQNMEHLGSVTNTSLAVTVGIEQLTEGARNDSIKIFILMTDGHSYDPWDKVLDTANALQATGAKIIIFAAGETVDYSELEVYAKSPAILVQAKDSDILSEQVLAMVSCCV</sequence>
<gene>
    <name evidence="2" type="ORF">TTRE_0000478001</name>
</gene>
<dbReference type="CDD" id="cd01450">
    <property type="entry name" value="vWFA_subfamily_ECM"/>
    <property type="match status" value="1"/>
</dbReference>
<dbReference type="EMBL" id="HG806046">
    <property type="protein sequence ID" value="CDW56500.1"/>
    <property type="molecule type" value="Genomic_DNA"/>
</dbReference>
<dbReference type="PANTHER" id="PTHR24020:SF84">
    <property type="entry name" value="VWFA DOMAIN-CONTAINING PROTEIN"/>
    <property type="match status" value="1"/>
</dbReference>
<dbReference type="PROSITE" id="PS50234">
    <property type="entry name" value="VWFA"/>
    <property type="match status" value="2"/>
</dbReference>
<evidence type="ECO:0000259" key="1">
    <source>
        <dbReference type="PROSITE" id="PS50234"/>
    </source>
</evidence>